<organism evidence="3 4">
    <name type="scientific">Rhodococcus navarretei</name>
    <dbReference type="NCBI Taxonomy" id="3128981"/>
    <lineage>
        <taxon>Bacteria</taxon>
        <taxon>Bacillati</taxon>
        <taxon>Actinomycetota</taxon>
        <taxon>Actinomycetes</taxon>
        <taxon>Mycobacteriales</taxon>
        <taxon>Nocardiaceae</taxon>
        <taxon>Rhodococcus</taxon>
    </lineage>
</organism>
<gene>
    <name evidence="3" type="ORF">AABD04_22875</name>
</gene>
<keyword evidence="2" id="KW-1133">Transmembrane helix</keyword>
<accession>A0ABU9D282</accession>
<evidence type="ECO:0000256" key="1">
    <source>
        <dbReference type="SAM" id="MobiDB-lite"/>
    </source>
</evidence>
<feature type="transmembrane region" description="Helical" evidence="2">
    <location>
        <begin position="306"/>
        <end position="326"/>
    </location>
</feature>
<protein>
    <submittedName>
        <fullName evidence="3">DUF3068 domain-containing protein</fullName>
    </submittedName>
</protein>
<feature type="region of interest" description="Disordered" evidence="1">
    <location>
        <begin position="334"/>
        <end position="377"/>
    </location>
</feature>
<evidence type="ECO:0000313" key="4">
    <source>
        <dbReference type="Proteomes" id="UP001456513"/>
    </source>
</evidence>
<dbReference type="Proteomes" id="UP001456513">
    <property type="component" value="Unassembled WGS sequence"/>
</dbReference>
<evidence type="ECO:0000256" key="2">
    <source>
        <dbReference type="SAM" id="Phobius"/>
    </source>
</evidence>
<dbReference type="InterPro" id="IPR021424">
    <property type="entry name" value="PorA"/>
</dbReference>
<feature type="compositionally biased region" description="Basic and acidic residues" evidence="1">
    <location>
        <begin position="361"/>
        <end position="377"/>
    </location>
</feature>
<keyword evidence="4" id="KW-1185">Reference proteome</keyword>
<sequence>MAERSGPSRILALVLIGLGAFLVVAAILIPTYTVSALAKTPLDLEVTTVSTGEGSVLERTSLAAGRVVVDQNVPIVSQRFVTVEEPSDADIITVQAGTTLRRTDKQADTGLLSATVDRVTLDRKSSMPVESPIGTIQVAGDKPAEEVAHTGLQYKFPFDAEQKSYPYFDINTRQSQDIDFVEATEINGTPVYKYQQTIAPVDLSTVANLPTNKVTLPADTWGVEGGAEPVTMTRWYENTRTLWVEPETGVIVKGDEELHQYYAREAGQPEVDVLKTGLTFDENTVEYQIQQAKEGKDQLSLFGRTVPIVAGILGVISLIAGVFLLLRGGNGGHRQPARADNALRPNPAGGAAPAPSSNRDWTTDRTEEIPRTNLNKE</sequence>
<dbReference type="EMBL" id="JBBPCN010000001">
    <property type="protein sequence ID" value="MEK8073697.1"/>
    <property type="molecule type" value="Genomic_DNA"/>
</dbReference>
<keyword evidence="2" id="KW-0812">Transmembrane</keyword>
<feature type="compositionally biased region" description="Low complexity" evidence="1">
    <location>
        <begin position="345"/>
        <end position="358"/>
    </location>
</feature>
<dbReference type="Pfam" id="PF11271">
    <property type="entry name" value="PorA"/>
    <property type="match status" value="1"/>
</dbReference>
<proteinExistence type="predicted"/>
<dbReference type="RefSeq" id="WP_341442602.1">
    <property type="nucleotide sequence ID" value="NZ_JBBPCN010000001.1"/>
</dbReference>
<comment type="caution">
    <text evidence="3">The sequence shown here is derived from an EMBL/GenBank/DDBJ whole genome shotgun (WGS) entry which is preliminary data.</text>
</comment>
<keyword evidence="2" id="KW-0472">Membrane</keyword>
<evidence type="ECO:0000313" key="3">
    <source>
        <dbReference type="EMBL" id="MEK8073697.1"/>
    </source>
</evidence>
<name>A0ABU9D282_9NOCA</name>
<reference evidence="3 4" key="1">
    <citation type="submission" date="2024-03" db="EMBL/GenBank/DDBJ databases">
        <title>Rhodococcus navarretei sp. nov. and Pseudarthrobacter quantumdoti sp. nov., two new species with the ability to biosynthesize Quantum Dots isolated from soil samples at Union Glacier, Antarctica.</title>
        <authorList>
            <person name="Vargas M."/>
        </authorList>
    </citation>
    <scope>NUCLEOTIDE SEQUENCE [LARGE SCALE GENOMIC DNA]</scope>
    <source>
        <strain evidence="3 4">EXRC-4A-4</strain>
    </source>
</reference>